<organism evidence="2 3">
    <name type="scientific">Linderina pennispora</name>
    <dbReference type="NCBI Taxonomy" id="61395"/>
    <lineage>
        <taxon>Eukaryota</taxon>
        <taxon>Fungi</taxon>
        <taxon>Fungi incertae sedis</taxon>
        <taxon>Zoopagomycota</taxon>
        <taxon>Kickxellomycotina</taxon>
        <taxon>Kickxellomycetes</taxon>
        <taxon>Kickxellales</taxon>
        <taxon>Kickxellaceae</taxon>
        <taxon>Linderina</taxon>
    </lineage>
</organism>
<feature type="compositionally biased region" description="Low complexity" evidence="1">
    <location>
        <begin position="37"/>
        <end position="59"/>
    </location>
</feature>
<accession>A0A1Y1WC49</accession>
<name>A0A1Y1WC49_9FUNG</name>
<sequence length="554" mass="59241">MANYVPLVASGNAPTQPATANDPAATSVPTTQHPHHGGAAAQTPQTAATANAVAPRPAGFSPDLQPVQLLAAVVPDEEWAALGITSGGHADHVAAVPGTGPPRRQLSYAEAVGGHKRTRAPRGRSTGQGASQGPPAPRRPSRQMEAEKAEYAPLLNSATIYVPIASTNPDRATLIENQVFAALGRPTVPPSHRNYPIFSFTRTAEKIGVTLMSLDDAITIAKHPFRLGNQELQWTSAMGVIHHVAIAHVPATLPYRIRAALRPYGQVSHLEPVLINQRHYGDWEFLLHVPNGKTLPASFKMHKHPLPIPLLWGDYATMACPRCKEINPEQCHCPGPQHHRARSQRHSANHNNQAEALVAATPAAQTHEPSPDLDVQMSEHAIAQSADQPRNSNGRPVSISPAILMAEASPNAQMASLPTTPSTQQAPSTPTRATPPEGLVDFPPYGPQLPHGTSVPTTASEFERILYEDDHSSAASFSSQSVCSYSEQFGFEDDEDSEQPYAAPAEPLPEGLQIIEDSASDSSDAPLSRRLRSHTKKARHTSPQLDKQGAASAH</sequence>
<keyword evidence="3" id="KW-1185">Reference proteome</keyword>
<feature type="compositionally biased region" description="Low complexity" evidence="1">
    <location>
        <begin position="418"/>
        <end position="431"/>
    </location>
</feature>
<dbReference type="GeneID" id="63806874"/>
<dbReference type="Proteomes" id="UP000193922">
    <property type="component" value="Unassembled WGS sequence"/>
</dbReference>
<dbReference type="RefSeq" id="XP_040744634.1">
    <property type="nucleotide sequence ID" value="XM_040890226.1"/>
</dbReference>
<comment type="caution">
    <text evidence="2">The sequence shown here is derived from an EMBL/GenBank/DDBJ whole genome shotgun (WGS) entry which is preliminary data.</text>
</comment>
<gene>
    <name evidence="2" type="ORF">DL89DRAFT_291701</name>
</gene>
<feature type="compositionally biased region" description="Basic residues" evidence="1">
    <location>
        <begin position="529"/>
        <end position="540"/>
    </location>
</feature>
<feature type="region of interest" description="Disordered" evidence="1">
    <location>
        <begin position="1"/>
        <end position="59"/>
    </location>
</feature>
<reference evidence="2 3" key="1">
    <citation type="submission" date="2016-07" db="EMBL/GenBank/DDBJ databases">
        <title>Pervasive Adenine N6-methylation of Active Genes in Fungi.</title>
        <authorList>
            <consortium name="DOE Joint Genome Institute"/>
            <person name="Mondo S.J."/>
            <person name="Dannebaum R.O."/>
            <person name="Kuo R.C."/>
            <person name="Labutti K."/>
            <person name="Haridas S."/>
            <person name="Kuo A."/>
            <person name="Salamov A."/>
            <person name="Ahrendt S.R."/>
            <person name="Lipzen A."/>
            <person name="Sullivan W."/>
            <person name="Andreopoulos W.B."/>
            <person name="Clum A."/>
            <person name="Lindquist E."/>
            <person name="Daum C."/>
            <person name="Ramamoorthy G.K."/>
            <person name="Gryganskyi A."/>
            <person name="Culley D."/>
            <person name="Magnuson J.K."/>
            <person name="James T.Y."/>
            <person name="O'Malley M.A."/>
            <person name="Stajich J.E."/>
            <person name="Spatafora J.W."/>
            <person name="Visel A."/>
            <person name="Grigoriev I.V."/>
        </authorList>
    </citation>
    <scope>NUCLEOTIDE SEQUENCE [LARGE SCALE GENOMIC DNA]</scope>
    <source>
        <strain evidence="2 3">ATCC 12442</strain>
    </source>
</reference>
<dbReference type="AlphaFoldDB" id="A0A1Y1WC49"/>
<protein>
    <submittedName>
        <fullName evidence="2">Uncharacterized protein</fullName>
    </submittedName>
</protein>
<feature type="region of interest" description="Disordered" evidence="1">
    <location>
        <begin position="414"/>
        <end position="456"/>
    </location>
</feature>
<feature type="region of interest" description="Disordered" evidence="1">
    <location>
        <begin position="490"/>
        <end position="554"/>
    </location>
</feature>
<evidence type="ECO:0000256" key="1">
    <source>
        <dbReference type="SAM" id="MobiDB-lite"/>
    </source>
</evidence>
<dbReference type="EMBL" id="MCFD01000004">
    <property type="protein sequence ID" value="ORX71119.1"/>
    <property type="molecule type" value="Genomic_DNA"/>
</dbReference>
<evidence type="ECO:0000313" key="3">
    <source>
        <dbReference type="Proteomes" id="UP000193922"/>
    </source>
</evidence>
<proteinExistence type="predicted"/>
<evidence type="ECO:0000313" key="2">
    <source>
        <dbReference type="EMBL" id="ORX71119.1"/>
    </source>
</evidence>
<feature type="region of interest" description="Disordered" evidence="1">
    <location>
        <begin position="111"/>
        <end position="146"/>
    </location>
</feature>